<dbReference type="InParanoid" id="W3WJQ3"/>
<proteinExistence type="predicted"/>
<feature type="compositionally biased region" description="Basic and acidic residues" evidence="1">
    <location>
        <begin position="233"/>
        <end position="243"/>
    </location>
</feature>
<dbReference type="RefSeq" id="XP_007840793.1">
    <property type="nucleotide sequence ID" value="XM_007842602.1"/>
</dbReference>
<dbReference type="GeneID" id="19279034"/>
<evidence type="ECO:0000313" key="2">
    <source>
        <dbReference type="EMBL" id="ETS74155.1"/>
    </source>
</evidence>
<dbReference type="KEGG" id="pfy:PFICI_14021"/>
<evidence type="ECO:0000256" key="1">
    <source>
        <dbReference type="SAM" id="MobiDB-lite"/>
    </source>
</evidence>
<dbReference type="HOGENOM" id="CLU_584079_0_0_1"/>
<dbReference type="OrthoDB" id="10521510at2759"/>
<keyword evidence="3" id="KW-1185">Reference proteome</keyword>
<gene>
    <name evidence="2" type="ORF">PFICI_14021</name>
</gene>
<evidence type="ECO:0000313" key="3">
    <source>
        <dbReference type="Proteomes" id="UP000030651"/>
    </source>
</evidence>
<dbReference type="Proteomes" id="UP000030651">
    <property type="component" value="Unassembled WGS sequence"/>
</dbReference>
<name>W3WJQ3_PESFW</name>
<accession>W3WJQ3</accession>
<reference evidence="3" key="1">
    <citation type="journal article" date="2015" name="BMC Genomics">
        <title>Genomic and transcriptomic analysis of the endophytic fungus Pestalotiopsis fici reveals its lifestyle and high potential for synthesis of natural products.</title>
        <authorList>
            <person name="Wang X."/>
            <person name="Zhang X."/>
            <person name="Liu L."/>
            <person name="Xiang M."/>
            <person name="Wang W."/>
            <person name="Sun X."/>
            <person name="Che Y."/>
            <person name="Guo L."/>
            <person name="Liu G."/>
            <person name="Guo L."/>
            <person name="Wang C."/>
            <person name="Yin W.B."/>
            <person name="Stadler M."/>
            <person name="Zhang X."/>
            <person name="Liu X."/>
        </authorList>
    </citation>
    <scope>NUCLEOTIDE SEQUENCE [LARGE SCALE GENOMIC DNA]</scope>
    <source>
        <strain evidence="3">W106-1 / CGMCC3.15140</strain>
    </source>
</reference>
<dbReference type="AlphaFoldDB" id="W3WJQ3"/>
<feature type="region of interest" description="Disordered" evidence="1">
    <location>
        <begin position="225"/>
        <end position="253"/>
    </location>
</feature>
<dbReference type="EMBL" id="KI912120">
    <property type="protein sequence ID" value="ETS74155.1"/>
    <property type="molecule type" value="Genomic_DNA"/>
</dbReference>
<sequence length="468" mass="52292">MPLNLEDIRSGDIRSVRVQPGINSFTEKEHGYLDGGILGKTSPLRVILDTNRLNLDLRKAKAYNGGLQVTERRSYSGVKAAIPSQLAWLLNNRILQHQQNFPKQSLSAQIRDAMREVLAIYCGDGVLFDFTTDDEEYLRRVLATNASDTSLIFRKNPRAFPKVFKNWEPKDTEFTNSLNGFKIVLVDTQKRPLIQVVVGDYEEHQGPNNKVKKITWYKPSASNLPPASPLKRKTGDVQQKDCTNDATTSQDPFKKPKVVDRLSVEVKRSPAIESARIETLDTKVYGTSIPFPRDTDTVLILLCANVEEIDARKIRGMPGGFEIGPNQSGFASYFTGLSGIRVAVPSELAKFLRNKAIDAANNAQRGGSPRERVTAAVQEFMSEEFSGQCVLMNLTTEEEAKFLRAYDGDDYRSVAFAVRARPASVDSMSVFQIWDPTATTVERAMNGQVTVIFKDYYGETLMGAWVDE</sequence>
<organism evidence="2 3">
    <name type="scientific">Pestalotiopsis fici (strain W106-1 / CGMCC3.15140)</name>
    <dbReference type="NCBI Taxonomy" id="1229662"/>
    <lineage>
        <taxon>Eukaryota</taxon>
        <taxon>Fungi</taxon>
        <taxon>Dikarya</taxon>
        <taxon>Ascomycota</taxon>
        <taxon>Pezizomycotina</taxon>
        <taxon>Sordariomycetes</taxon>
        <taxon>Xylariomycetidae</taxon>
        <taxon>Amphisphaeriales</taxon>
        <taxon>Sporocadaceae</taxon>
        <taxon>Pestalotiopsis</taxon>
    </lineage>
</organism>
<protein>
    <submittedName>
        <fullName evidence="2">Uncharacterized protein</fullName>
    </submittedName>
</protein>